<dbReference type="AlphaFoldDB" id="A0AA41X5T7"/>
<proteinExistence type="predicted"/>
<organism evidence="1 2">
    <name type="scientific">Ectobacillus ponti</name>
    <dbReference type="NCBI Taxonomy" id="2961894"/>
    <lineage>
        <taxon>Bacteria</taxon>
        <taxon>Bacillati</taxon>
        <taxon>Bacillota</taxon>
        <taxon>Bacilli</taxon>
        <taxon>Bacillales</taxon>
        <taxon>Bacillaceae</taxon>
        <taxon>Ectobacillus</taxon>
    </lineage>
</organism>
<sequence length="376" mass="43323">MEQQMSIKRHTLIANKLLAVMSGLNRQTKREDGYYYEKHAFGLSDAFVQIKWTASLMKQMLAYMAKCNSNGTIALVSEQQLALLMNCSVRTVQNNNRLLEAKGILTWDRLWGEYIQVTLCNYLPDFLDLHKKDDQTADESAARESLSEAELASYTSKAGYTSIADEVLYLLFKVDHVNVLRLALRALLTYEKDVNVKQETEALLSYSEVKGILPRYIGYRSAIRKMADQLRSIFQVDVFEKDDCIRTFVEDKQPKPSILEKVRDGFILSFQLFGTHDSKKQKLAEKLQAEHLFARFEGFFRPFGRFQMPKEAIYSLTHEFGVRIMEKTLQSVQHDLQLSLHGDVKTFHTMIRQLEDNLSAYLRKIASGYHQAEISA</sequence>
<name>A0AA41X5T7_9BACI</name>
<comment type="caution">
    <text evidence="1">The sequence shown here is derived from an EMBL/GenBank/DDBJ whole genome shotgun (WGS) entry which is preliminary data.</text>
</comment>
<evidence type="ECO:0000313" key="1">
    <source>
        <dbReference type="EMBL" id="MCP8967385.1"/>
    </source>
</evidence>
<evidence type="ECO:0000313" key="2">
    <source>
        <dbReference type="Proteomes" id="UP001156102"/>
    </source>
</evidence>
<keyword evidence="2" id="KW-1185">Reference proteome</keyword>
<protein>
    <submittedName>
        <fullName evidence="1">Uncharacterized protein</fullName>
    </submittedName>
</protein>
<dbReference type="Proteomes" id="UP001156102">
    <property type="component" value="Unassembled WGS sequence"/>
</dbReference>
<dbReference type="RefSeq" id="WP_254756964.1">
    <property type="nucleotide sequence ID" value="NZ_JANCLT010000001.1"/>
</dbReference>
<dbReference type="EMBL" id="JANCLT010000001">
    <property type="protein sequence ID" value="MCP8967385.1"/>
    <property type="molecule type" value="Genomic_DNA"/>
</dbReference>
<accession>A0AA41X5T7</accession>
<reference evidence="1" key="1">
    <citation type="submission" date="2022-07" db="EMBL/GenBank/DDBJ databases">
        <authorList>
            <person name="Li W.-J."/>
            <person name="Deng Q.-Q."/>
        </authorList>
    </citation>
    <scope>NUCLEOTIDE SEQUENCE</scope>
    <source>
        <strain evidence="1">SYSU M60031</strain>
    </source>
</reference>
<gene>
    <name evidence="1" type="ORF">NK662_02380</name>
</gene>